<evidence type="ECO:0000256" key="2">
    <source>
        <dbReference type="ARBA" id="ARBA00022827"/>
    </source>
</evidence>
<dbReference type="OrthoDB" id="417877at2759"/>
<keyword evidence="2" id="KW-0274">FAD</keyword>
<keyword evidence="6" id="KW-1185">Reference proteome</keyword>
<dbReference type="InterPro" id="IPR051104">
    <property type="entry name" value="FAD_monoxygenase"/>
</dbReference>
<feature type="domain" description="FAD-binding" evidence="4">
    <location>
        <begin position="6"/>
        <end position="184"/>
    </location>
</feature>
<dbReference type="KEGG" id="scm:SCHCO_02626353"/>
<dbReference type="RefSeq" id="XP_003032180.1">
    <property type="nucleotide sequence ID" value="XM_003032134.1"/>
</dbReference>
<evidence type="ECO:0000256" key="3">
    <source>
        <dbReference type="ARBA" id="ARBA00023002"/>
    </source>
</evidence>
<dbReference type="InParanoid" id="D8Q4Q5"/>
<dbReference type="PRINTS" id="PR00420">
    <property type="entry name" value="RNGMNOXGNASE"/>
</dbReference>
<dbReference type="PANTHER" id="PTHR46720">
    <property type="entry name" value="HYDROXYLASE, PUTATIVE (AFU_ORTHOLOGUE AFUA_3G01460)-RELATED"/>
    <property type="match status" value="1"/>
</dbReference>
<organism evidence="6">
    <name type="scientific">Schizophyllum commune (strain H4-8 / FGSC 9210)</name>
    <name type="common">Split gill fungus</name>
    <dbReference type="NCBI Taxonomy" id="578458"/>
    <lineage>
        <taxon>Eukaryota</taxon>
        <taxon>Fungi</taxon>
        <taxon>Dikarya</taxon>
        <taxon>Basidiomycota</taxon>
        <taxon>Agaricomycotina</taxon>
        <taxon>Agaricomycetes</taxon>
        <taxon>Agaricomycetidae</taxon>
        <taxon>Agaricales</taxon>
        <taxon>Schizophyllaceae</taxon>
        <taxon>Schizophyllum</taxon>
    </lineage>
</organism>
<dbReference type="OMA" id="CGHGINI"/>
<gene>
    <name evidence="5" type="ORF">SCHCODRAFT_257166</name>
</gene>
<evidence type="ECO:0000313" key="6">
    <source>
        <dbReference type="Proteomes" id="UP000007431"/>
    </source>
</evidence>
<dbReference type="HOGENOM" id="CLU_009665_6_3_1"/>
<sequence length="447" mass="49275">MAQPRLRVAIVGAGIGGLVTALCLSKHDDIEVTIYESAHRLAALGAGIGFWPRSREILKALDLEDTLIETAGTTAPGPEGTNYVCRKSDQPEGYVFYTIKTGGQLRLHRADFQTALVERLKQVGGPQPICSKRLVSYTDTAGTPVELAFEDRTNVTCDLLIGADGMKSRVRAAMMEKLAEGAKDAVGAEMYRESAKLVWSGYIVYRCMLPAGKLRQRAPEHSLLSTPMVYTGSNNNAIIGYTIQGGEQVNVVVWTSHLAHENGQYSGGEWMGKGRKSEFVDRLQGWEPEVQALLDCFDEEPLRWVIHVTKPEGLPTYTHGRAVVLGDAAHTMLAFQGSGAGQAVEDAWILSNLISDPKVTRETLPTALRVYDTVRRPFDIRAQELARVDGHMMVLDYKGTDIEDVDERTALSRCGATIQRDWEWLWTTSAEGMVQASLNQLHEELRA</sequence>
<dbReference type="GO" id="GO:0016491">
    <property type="term" value="F:oxidoreductase activity"/>
    <property type="evidence" value="ECO:0007669"/>
    <property type="project" value="UniProtKB-KW"/>
</dbReference>
<evidence type="ECO:0000259" key="4">
    <source>
        <dbReference type="Pfam" id="PF01494"/>
    </source>
</evidence>
<name>D8Q4Q5_SCHCM</name>
<dbReference type="SUPFAM" id="SSF51905">
    <property type="entry name" value="FAD/NAD(P)-binding domain"/>
    <property type="match status" value="1"/>
</dbReference>
<dbReference type="Proteomes" id="UP000007431">
    <property type="component" value="Unassembled WGS sequence"/>
</dbReference>
<dbReference type="GO" id="GO:0071949">
    <property type="term" value="F:FAD binding"/>
    <property type="evidence" value="ECO:0007669"/>
    <property type="project" value="InterPro"/>
</dbReference>
<evidence type="ECO:0000313" key="5">
    <source>
        <dbReference type="EMBL" id="EFI97277.1"/>
    </source>
</evidence>
<proteinExistence type="predicted"/>
<dbReference type="PANTHER" id="PTHR46720:SF3">
    <property type="entry name" value="FAD-BINDING DOMAIN-CONTAINING PROTEIN-RELATED"/>
    <property type="match status" value="1"/>
</dbReference>
<dbReference type="GO" id="GO:0044550">
    <property type="term" value="P:secondary metabolite biosynthetic process"/>
    <property type="evidence" value="ECO:0007669"/>
    <property type="project" value="TreeGrafter"/>
</dbReference>
<dbReference type="InterPro" id="IPR002938">
    <property type="entry name" value="FAD-bd"/>
</dbReference>
<dbReference type="VEuPathDB" id="FungiDB:SCHCODRAFT_02626353"/>
<dbReference type="Gene3D" id="3.50.50.60">
    <property type="entry name" value="FAD/NAD(P)-binding domain"/>
    <property type="match status" value="1"/>
</dbReference>
<dbReference type="Pfam" id="PF01494">
    <property type="entry name" value="FAD_binding_3"/>
    <property type="match status" value="1"/>
</dbReference>
<dbReference type="SUPFAM" id="SSF54373">
    <property type="entry name" value="FAD-linked reductases, C-terminal domain"/>
    <property type="match status" value="1"/>
</dbReference>
<protein>
    <recommendedName>
        <fullName evidence="4">FAD-binding domain-containing protein</fullName>
    </recommendedName>
</protein>
<dbReference type="GeneID" id="9589665"/>
<reference evidence="5 6" key="1">
    <citation type="journal article" date="2010" name="Nat. Biotechnol.">
        <title>Genome sequence of the model mushroom Schizophyllum commune.</title>
        <authorList>
            <person name="Ohm R.A."/>
            <person name="de Jong J.F."/>
            <person name="Lugones L.G."/>
            <person name="Aerts A."/>
            <person name="Kothe E."/>
            <person name="Stajich J.E."/>
            <person name="de Vries R.P."/>
            <person name="Record E."/>
            <person name="Levasseur A."/>
            <person name="Baker S.E."/>
            <person name="Bartholomew K.A."/>
            <person name="Coutinho P.M."/>
            <person name="Erdmann S."/>
            <person name="Fowler T.J."/>
            <person name="Gathman A.C."/>
            <person name="Lombard V."/>
            <person name="Henrissat B."/>
            <person name="Knabe N."/>
            <person name="Kuees U."/>
            <person name="Lilly W.W."/>
            <person name="Lindquist E."/>
            <person name="Lucas S."/>
            <person name="Magnuson J.K."/>
            <person name="Piumi F."/>
            <person name="Raudaskoski M."/>
            <person name="Salamov A."/>
            <person name="Schmutz J."/>
            <person name="Schwarze F.W.M.R."/>
            <person name="vanKuyk P.A."/>
            <person name="Horton J.S."/>
            <person name="Grigoriev I.V."/>
            <person name="Woesten H.A.B."/>
        </authorList>
    </citation>
    <scope>NUCLEOTIDE SEQUENCE [LARGE SCALE GENOMIC DNA]</scope>
    <source>
        <strain evidence="6">H4-8 / FGSC 9210</strain>
    </source>
</reference>
<keyword evidence="1" id="KW-0285">Flavoprotein</keyword>
<dbReference type="AlphaFoldDB" id="D8Q4Q5"/>
<dbReference type="STRING" id="578458.D8Q4Q5"/>
<accession>D8Q4Q5</accession>
<dbReference type="InterPro" id="IPR036188">
    <property type="entry name" value="FAD/NAD-bd_sf"/>
</dbReference>
<evidence type="ECO:0000256" key="1">
    <source>
        <dbReference type="ARBA" id="ARBA00022630"/>
    </source>
</evidence>
<dbReference type="EMBL" id="GL377306">
    <property type="protein sequence ID" value="EFI97277.1"/>
    <property type="molecule type" value="Genomic_DNA"/>
</dbReference>
<dbReference type="eggNOG" id="KOG2614">
    <property type="taxonomic scope" value="Eukaryota"/>
</dbReference>
<keyword evidence="3" id="KW-0560">Oxidoreductase</keyword>